<keyword evidence="1" id="KW-0472">Membrane</keyword>
<evidence type="ECO:0000313" key="2">
    <source>
        <dbReference type="EMBL" id="MBB4192063.1"/>
    </source>
</evidence>
<comment type="caution">
    <text evidence="2">The sequence shown here is derived from an EMBL/GenBank/DDBJ whole genome shotgun (WGS) entry which is preliminary data.</text>
</comment>
<dbReference type="EMBL" id="JACIFV010000006">
    <property type="protein sequence ID" value="MBB4192063.1"/>
    <property type="molecule type" value="Genomic_DNA"/>
</dbReference>
<feature type="transmembrane region" description="Helical" evidence="1">
    <location>
        <begin position="71"/>
        <end position="93"/>
    </location>
</feature>
<sequence>MGQIEMGAIQVGFTEAVRTVLTQKYATFSGRASRSEYWWFFLFYMLLAIAIAVLAFVVGSFSGQQGEVSSGVILVMVIGGLLALALVLPILSLQVRRFHDRNISGWWYLALIILGMVPYIGPVTSLSITIISVLRGTDGPNRFGQDPLRPEARAEVFA</sequence>
<evidence type="ECO:0000313" key="3">
    <source>
        <dbReference type="Proteomes" id="UP000524492"/>
    </source>
</evidence>
<feature type="transmembrane region" description="Helical" evidence="1">
    <location>
        <begin position="105"/>
        <end position="134"/>
    </location>
</feature>
<evidence type="ECO:0000256" key="1">
    <source>
        <dbReference type="SAM" id="Phobius"/>
    </source>
</evidence>
<keyword evidence="1" id="KW-0812">Transmembrane</keyword>
<protein>
    <submittedName>
        <fullName evidence="2">Uncharacterized membrane protein YhaH (DUF805 family)</fullName>
    </submittedName>
</protein>
<keyword evidence="3" id="KW-1185">Reference proteome</keyword>
<dbReference type="PANTHER" id="PTHR34980:SF2">
    <property type="entry name" value="INNER MEMBRANE PROTEIN YHAH-RELATED"/>
    <property type="match status" value="1"/>
</dbReference>
<accession>A0A7W6Q810</accession>
<reference evidence="2 3" key="1">
    <citation type="submission" date="2020-08" db="EMBL/GenBank/DDBJ databases">
        <title>Genomic Encyclopedia of Type Strains, Phase IV (KMG-V): Genome sequencing to study the core and pangenomes of soil and plant-associated prokaryotes.</title>
        <authorList>
            <person name="Whitman W."/>
        </authorList>
    </citation>
    <scope>NUCLEOTIDE SEQUENCE [LARGE SCALE GENOMIC DNA]</scope>
    <source>
        <strain evidence="2 3">SEMIA 4074</strain>
    </source>
</reference>
<dbReference type="AlphaFoldDB" id="A0A7W6Q810"/>
<gene>
    <name evidence="2" type="ORF">GGD53_002220</name>
</gene>
<keyword evidence="1" id="KW-1133">Transmembrane helix</keyword>
<dbReference type="PANTHER" id="PTHR34980">
    <property type="entry name" value="INNER MEMBRANE PROTEIN-RELATED-RELATED"/>
    <property type="match status" value="1"/>
</dbReference>
<dbReference type="Proteomes" id="UP000524492">
    <property type="component" value="Unassembled WGS sequence"/>
</dbReference>
<dbReference type="InterPro" id="IPR008523">
    <property type="entry name" value="DUF805"/>
</dbReference>
<organism evidence="2 3">
    <name type="scientific">Rhizobium aethiopicum</name>
    <dbReference type="NCBI Taxonomy" id="1138170"/>
    <lineage>
        <taxon>Bacteria</taxon>
        <taxon>Pseudomonadati</taxon>
        <taxon>Pseudomonadota</taxon>
        <taxon>Alphaproteobacteria</taxon>
        <taxon>Hyphomicrobiales</taxon>
        <taxon>Rhizobiaceae</taxon>
        <taxon>Rhizobium/Agrobacterium group</taxon>
        <taxon>Rhizobium</taxon>
    </lineage>
</organism>
<name>A0A7W6Q810_9HYPH</name>
<proteinExistence type="predicted"/>
<dbReference type="GO" id="GO:0005886">
    <property type="term" value="C:plasma membrane"/>
    <property type="evidence" value="ECO:0007669"/>
    <property type="project" value="TreeGrafter"/>
</dbReference>
<dbReference type="Pfam" id="PF05656">
    <property type="entry name" value="DUF805"/>
    <property type="match status" value="1"/>
</dbReference>
<feature type="transmembrane region" description="Helical" evidence="1">
    <location>
        <begin position="37"/>
        <end position="59"/>
    </location>
</feature>